<organism evidence="1 2">
    <name type="scientific">Devosia marina</name>
    <dbReference type="NCBI Taxonomy" id="2683198"/>
    <lineage>
        <taxon>Bacteria</taxon>
        <taxon>Pseudomonadati</taxon>
        <taxon>Pseudomonadota</taxon>
        <taxon>Alphaproteobacteria</taxon>
        <taxon>Hyphomicrobiales</taxon>
        <taxon>Devosiaceae</taxon>
        <taxon>Devosia</taxon>
    </lineage>
</organism>
<accession>A0A7X3FT49</accession>
<proteinExistence type="predicted"/>
<evidence type="ECO:0000313" key="2">
    <source>
        <dbReference type="Proteomes" id="UP000438106"/>
    </source>
</evidence>
<sequence>MVEPMNAPVTTMIQPDHTLSQLRARLEPHTALPLALTYAGRNIQPSYHVTEIKAAYFSALDCGGKPDQWAETVLQVEDLPAREGQDPMSVGKFLSILARVEQALSMEPSSRVTIEISRPGEAMQVFDIARVEAGRESVMLQLAMRPAICKPRHRASQPQASCCNPTPQSAACCT</sequence>
<reference evidence="1 2" key="1">
    <citation type="submission" date="2019-12" db="EMBL/GenBank/DDBJ databases">
        <title>Devosia maris sp. nov., isolated from the deep seawater.</title>
        <authorList>
            <person name="Liu Y."/>
        </authorList>
    </citation>
    <scope>NUCLEOTIDE SEQUENCE [LARGE SCALE GENOMIC DNA]</scope>
    <source>
        <strain evidence="1 2">L53-10-65</strain>
    </source>
</reference>
<protein>
    <submittedName>
        <fullName evidence="1">Uncharacterized protein</fullName>
    </submittedName>
</protein>
<evidence type="ECO:0000313" key="1">
    <source>
        <dbReference type="EMBL" id="MVT00309.1"/>
    </source>
</evidence>
<dbReference type="Pfam" id="PF20001">
    <property type="entry name" value="DUF6428"/>
    <property type="match status" value="1"/>
</dbReference>
<dbReference type="Proteomes" id="UP000438106">
    <property type="component" value="Unassembled WGS sequence"/>
</dbReference>
<dbReference type="AlphaFoldDB" id="A0A7X3FT49"/>
<dbReference type="InterPro" id="IPR045534">
    <property type="entry name" value="DUF6428"/>
</dbReference>
<gene>
    <name evidence="1" type="ORF">GO014_14880</name>
</gene>
<dbReference type="EMBL" id="WQRF01000005">
    <property type="protein sequence ID" value="MVT00309.1"/>
    <property type="molecule type" value="Genomic_DNA"/>
</dbReference>
<comment type="caution">
    <text evidence="1">The sequence shown here is derived from an EMBL/GenBank/DDBJ whole genome shotgun (WGS) entry which is preliminary data.</text>
</comment>
<keyword evidence="2" id="KW-1185">Reference proteome</keyword>
<name>A0A7X3FT49_9HYPH</name>